<evidence type="ECO:0000256" key="5">
    <source>
        <dbReference type="ARBA" id="ARBA00022884"/>
    </source>
</evidence>
<sequence length="352" mass="38282">MSRFLCTAIALVCKYITKGWKGVEEACSEGEKSEDVQKVFVYLEALEKAKHCTDEQELINLIEEHRLETEQLPTTFLKSKQVWKALLKEIPLPVLLKRLGKLTADKVLLPGSPDVSSVCERILDDTALKQVKSNPFSILAASEHYKRGHGKLGKLKWDPDADIVQALDSSFCKSISAVEGTGKRFLLAVDVSSSLGTVTHGSSISTVAVAAGMCMIFAQTEPTAQIVVFSEGSLVPCAISANMTLMEAAEVLIQAPVPGTDCALPITWASENEKTVDVFIIFTNNRCTGTENPADALKMYRQKSGVFSKLIVCGLASKHLCVADPEDCGMLDICGFDSQSLDVIRNFALNIF</sequence>
<keyword evidence="9" id="KW-1185">Reference proteome</keyword>
<evidence type="ECO:0000256" key="1">
    <source>
        <dbReference type="ARBA" id="ARBA00004496"/>
    </source>
</evidence>
<comment type="subcellular location">
    <subcellularLocation>
        <location evidence="1">Cytoplasm</location>
    </subcellularLocation>
</comment>
<evidence type="ECO:0000256" key="3">
    <source>
        <dbReference type="ARBA" id="ARBA00022490"/>
    </source>
</evidence>
<dbReference type="SUPFAM" id="SSF140864">
    <property type="entry name" value="TROVE domain-like"/>
    <property type="match status" value="1"/>
</dbReference>
<evidence type="ECO:0000256" key="4">
    <source>
        <dbReference type="ARBA" id="ARBA00022723"/>
    </source>
</evidence>
<evidence type="ECO:0000259" key="7">
    <source>
        <dbReference type="PROSITE" id="PS50988"/>
    </source>
</evidence>
<keyword evidence="4" id="KW-0479">Metal-binding</keyword>
<dbReference type="SUPFAM" id="SSF53300">
    <property type="entry name" value="vWA-like"/>
    <property type="match status" value="1"/>
</dbReference>
<dbReference type="Gene3D" id="3.40.50.410">
    <property type="entry name" value="von Willebrand factor, type A domain"/>
    <property type="match status" value="1"/>
</dbReference>
<evidence type="ECO:0000313" key="8">
    <source>
        <dbReference type="EMBL" id="TRY66104.1"/>
    </source>
</evidence>
<dbReference type="Pfam" id="PF25045">
    <property type="entry name" value="vWA_Ro60"/>
    <property type="match status" value="1"/>
</dbReference>
<organism evidence="8 9">
    <name type="scientific">Danionella cerebrum</name>
    <dbReference type="NCBI Taxonomy" id="2873325"/>
    <lineage>
        <taxon>Eukaryota</taxon>
        <taxon>Metazoa</taxon>
        <taxon>Chordata</taxon>
        <taxon>Craniata</taxon>
        <taxon>Vertebrata</taxon>
        <taxon>Euteleostomi</taxon>
        <taxon>Actinopterygii</taxon>
        <taxon>Neopterygii</taxon>
        <taxon>Teleostei</taxon>
        <taxon>Ostariophysi</taxon>
        <taxon>Cypriniformes</taxon>
        <taxon>Danionidae</taxon>
        <taxon>Danioninae</taxon>
        <taxon>Danionella</taxon>
    </lineage>
</organism>
<dbReference type="EMBL" id="SRMA01026865">
    <property type="protein sequence ID" value="TRY66104.1"/>
    <property type="molecule type" value="Genomic_DNA"/>
</dbReference>
<comment type="caution">
    <text evidence="8">The sequence shown here is derived from an EMBL/GenBank/DDBJ whole genome shotgun (WGS) entry which is preliminary data.</text>
</comment>
<keyword evidence="3" id="KW-0963">Cytoplasm</keyword>
<dbReference type="STRING" id="623744.A0A553NKZ9"/>
<dbReference type="PANTHER" id="PTHR14202:SF0">
    <property type="entry name" value="RNA-BINDING PROTEIN RO60"/>
    <property type="match status" value="1"/>
</dbReference>
<reference evidence="8 9" key="1">
    <citation type="journal article" date="2019" name="Sci. Data">
        <title>Hybrid genome assembly and annotation of Danionella translucida.</title>
        <authorList>
            <person name="Kadobianskyi M."/>
            <person name="Schulze L."/>
            <person name="Schuelke M."/>
            <person name="Judkewitz B."/>
        </authorList>
    </citation>
    <scope>NUCLEOTIDE SEQUENCE [LARGE SCALE GENOMIC DNA]</scope>
    <source>
        <strain evidence="8 9">Bolton</strain>
    </source>
</reference>
<comment type="similarity">
    <text evidence="2">Belongs to the Ro 60 kDa family.</text>
</comment>
<dbReference type="PANTHER" id="PTHR14202">
    <property type="entry name" value="60 KDA RIBONUCLEOPROTEIN SSA/RO"/>
    <property type="match status" value="1"/>
</dbReference>
<keyword evidence="6" id="KW-0687">Ribonucleoprotein</keyword>
<accession>A0A553NKZ9</accession>
<dbReference type="InterPro" id="IPR036465">
    <property type="entry name" value="vWFA_dom_sf"/>
</dbReference>
<proteinExistence type="inferred from homology"/>
<dbReference type="InterPro" id="IPR056800">
    <property type="entry name" value="vWA_Ro60"/>
</dbReference>
<evidence type="ECO:0000256" key="6">
    <source>
        <dbReference type="ARBA" id="ARBA00023274"/>
    </source>
</evidence>
<gene>
    <name evidence="8" type="ORF">DNTS_035592</name>
</gene>
<evidence type="ECO:0000313" key="9">
    <source>
        <dbReference type="Proteomes" id="UP000316079"/>
    </source>
</evidence>
<dbReference type="PROSITE" id="PS50988">
    <property type="entry name" value="TROVE"/>
    <property type="match status" value="1"/>
</dbReference>
<dbReference type="OrthoDB" id="6098064at2759"/>
<feature type="domain" description="TROVE" evidence="7">
    <location>
        <begin position="1"/>
        <end position="183"/>
    </location>
</feature>
<dbReference type="InterPro" id="IPR040322">
    <property type="entry name" value="TROVE2"/>
</dbReference>
<evidence type="ECO:0000256" key="2">
    <source>
        <dbReference type="ARBA" id="ARBA00007814"/>
    </source>
</evidence>
<dbReference type="InterPro" id="IPR037214">
    <property type="entry name" value="TROVE_dom_sf"/>
</dbReference>
<name>A0A553NKZ9_9TELE</name>
<dbReference type="Proteomes" id="UP000316079">
    <property type="component" value="Unassembled WGS sequence"/>
</dbReference>
<keyword evidence="5" id="KW-0694">RNA-binding</keyword>
<dbReference type="GO" id="GO:0005737">
    <property type="term" value="C:cytoplasm"/>
    <property type="evidence" value="ECO:0007669"/>
    <property type="project" value="UniProtKB-SubCell"/>
</dbReference>
<dbReference type="AlphaFoldDB" id="A0A553NKZ9"/>
<dbReference type="InterPro" id="IPR008858">
    <property type="entry name" value="TROVE_dom"/>
</dbReference>
<dbReference type="GO" id="GO:0046872">
    <property type="term" value="F:metal ion binding"/>
    <property type="evidence" value="ECO:0007669"/>
    <property type="project" value="UniProtKB-KW"/>
</dbReference>
<dbReference type="GO" id="GO:1990904">
    <property type="term" value="C:ribonucleoprotein complex"/>
    <property type="evidence" value="ECO:0007669"/>
    <property type="project" value="UniProtKB-KW"/>
</dbReference>
<dbReference type="GO" id="GO:0003723">
    <property type="term" value="F:RNA binding"/>
    <property type="evidence" value="ECO:0007669"/>
    <property type="project" value="UniProtKB-KW"/>
</dbReference>
<protein>
    <recommendedName>
        <fullName evidence="7">TROVE domain-containing protein</fullName>
    </recommendedName>
</protein>